<evidence type="ECO:0000256" key="1">
    <source>
        <dbReference type="SAM" id="MobiDB-lite"/>
    </source>
</evidence>
<keyword evidence="3" id="KW-1185">Reference proteome</keyword>
<dbReference type="STRING" id="933852.A0A0C2WTE5"/>
<proteinExistence type="predicted"/>
<evidence type="ECO:0008006" key="4">
    <source>
        <dbReference type="Google" id="ProtNLM"/>
    </source>
</evidence>
<dbReference type="PANTHER" id="PTHR33321:SF12">
    <property type="entry name" value="PLANT BASIC SECRETORY PROTEIN (BSP) FAMILY PROTEIN"/>
    <property type="match status" value="1"/>
</dbReference>
<gene>
    <name evidence="2" type="ORF">M408DRAFT_328699</name>
</gene>
<sequence>MTATSTALPPGVTPAPEQTSSSAPIPPSKPEWPMPKLLFVVEDMACPGGIRVFQALDNPASFLQTCIINIYKLLYTKKSVPTNIRSITFTFRSMDGVAYTTGSRLDNDHKEIHFSTNYISNIDASRLSHEVQGVLLHELVHCFQQDGKGKCPGGLIEGIADWVRLKGGFAPPHWKRAPPSKWDDGYERTAFFLEWIEQSYGATVIRKLNECMCEEYEDELWKTLTGHSIDSLWKKYLHEYDAKATKDAE</sequence>
<accession>A0A0C2WTE5</accession>
<feature type="region of interest" description="Disordered" evidence="1">
    <location>
        <begin position="1"/>
        <end position="29"/>
    </location>
</feature>
<dbReference type="PANTHER" id="PTHR33321">
    <property type="match status" value="1"/>
</dbReference>
<evidence type="ECO:0000313" key="2">
    <source>
        <dbReference type="EMBL" id="KIM29428.1"/>
    </source>
</evidence>
<dbReference type="OrthoDB" id="891726at2759"/>
<dbReference type="EMBL" id="KN824288">
    <property type="protein sequence ID" value="KIM29428.1"/>
    <property type="molecule type" value="Genomic_DNA"/>
</dbReference>
<evidence type="ECO:0000313" key="3">
    <source>
        <dbReference type="Proteomes" id="UP000054097"/>
    </source>
</evidence>
<dbReference type="InterPro" id="IPR007541">
    <property type="entry name" value="Uncharacterised_BSP"/>
</dbReference>
<dbReference type="Proteomes" id="UP000054097">
    <property type="component" value="Unassembled WGS sequence"/>
</dbReference>
<dbReference type="HOGENOM" id="CLU_062644_0_0_1"/>
<protein>
    <recommendedName>
        <fullName evidence="4">Plant basic secretory protein</fullName>
    </recommendedName>
</protein>
<dbReference type="Pfam" id="PF04450">
    <property type="entry name" value="BSP"/>
    <property type="match status" value="1"/>
</dbReference>
<dbReference type="AlphaFoldDB" id="A0A0C2WTE5"/>
<organism evidence="2 3">
    <name type="scientific">Serendipita vermifera MAFF 305830</name>
    <dbReference type="NCBI Taxonomy" id="933852"/>
    <lineage>
        <taxon>Eukaryota</taxon>
        <taxon>Fungi</taxon>
        <taxon>Dikarya</taxon>
        <taxon>Basidiomycota</taxon>
        <taxon>Agaricomycotina</taxon>
        <taxon>Agaricomycetes</taxon>
        <taxon>Sebacinales</taxon>
        <taxon>Serendipitaceae</taxon>
        <taxon>Serendipita</taxon>
    </lineage>
</organism>
<reference evidence="2 3" key="1">
    <citation type="submission" date="2014-04" db="EMBL/GenBank/DDBJ databases">
        <authorList>
            <consortium name="DOE Joint Genome Institute"/>
            <person name="Kuo A."/>
            <person name="Zuccaro A."/>
            <person name="Kohler A."/>
            <person name="Nagy L.G."/>
            <person name="Floudas D."/>
            <person name="Copeland A."/>
            <person name="Barry K.W."/>
            <person name="Cichocki N."/>
            <person name="Veneault-Fourrey C."/>
            <person name="LaButti K."/>
            <person name="Lindquist E.A."/>
            <person name="Lipzen A."/>
            <person name="Lundell T."/>
            <person name="Morin E."/>
            <person name="Murat C."/>
            <person name="Sun H."/>
            <person name="Tunlid A."/>
            <person name="Henrissat B."/>
            <person name="Grigoriev I.V."/>
            <person name="Hibbett D.S."/>
            <person name="Martin F."/>
            <person name="Nordberg H.P."/>
            <person name="Cantor M.N."/>
            <person name="Hua S.X."/>
        </authorList>
    </citation>
    <scope>NUCLEOTIDE SEQUENCE [LARGE SCALE GENOMIC DNA]</scope>
    <source>
        <strain evidence="2 3">MAFF 305830</strain>
    </source>
</reference>
<reference evidence="3" key="2">
    <citation type="submission" date="2015-01" db="EMBL/GenBank/DDBJ databases">
        <title>Evolutionary Origins and Diversification of the Mycorrhizal Mutualists.</title>
        <authorList>
            <consortium name="DOE Joint Genome Institute"/>
            <consortium name="Mycorrhizal Genomics Consortium"/>
            <person name="Kohler A."/>
            <person name="Kuo A."/>
            <person name="Nagy L.G."/>
            <person name="Floudas D."/>
            <person name="Copeland A."/>
            <person name="Barry K.W."/>
            <person name="Cichocki N."/>
            <person name="Veneault-Fourrey C."/>
            <person name="LaButti K."/>
            <person name="Lindquist E.A."/>
            <person name="Lipzen A."/>
            <person name="Lundell T."/>
            <person name="Morin E."/>
            <person name="Murat C."/>
            <person name="Riley R."/>
            <person name="Ohm R."/>
            <person name="Sun H."/>
            <person name="Tunlid A."/>
            <person name="Henrissat B."/>
            <person name="Grigoriev I.V."/>
            <person name="Hibbett D.S."/>
            <person name="Martin F."/>
        </authorList>
    </citation>
    <scope>NUCLEOTIDE SEQUENCE [LARGE SCALE GENOMIC DNA]</scope>
    <source>
        <strain evidence="3">MAFF 305830</strain>
    </source>
</reference>
<name>A0A0C2WTE5_SERVB</name>